<evidence type="ECO:0000313" key="8">
    <source>
        <dbReference type="Proteomes" id="UP000324897"/>
    </source>
</evidence>
<keyword evidence="2" id="KW-0238">DNA-binding</keyword>
<name>A0A5J9WDB8_9POAL</name>
<dbReference type="AlphaFoldDB" id="A0A5J9WDB8"/>
<feature type="region of interest" description="Disordered" evidence="5">
    <location>
        <begin position="1"/>
        <end position="36"/>
    </location>
</feature>
<keyword evidence="4" id="KW-0539">Nucleus</keyword>
<accession>A0A5J9WDB8</accession>
<keyword evidence="1" id="KW-0805">Transcription regulation</keyword>
<dbReference type="EMBL" id="RWGY01000004">
    <property type="protein sequence ID" value="TVU46178.1"/>
    <property type="molecule type" value="Genomic_DNA"/>
</dbReference>
<evidence type="ECO:0000313" key="7">
    <source>
        <dbReference type="EMBL" id="TVU46178.1"/>
    </source>
</evidence>
<evidence type="ECO:0000256" key="2">
    <source>
        <dbReference type="ARBA" id="ARBA00023125"/>
    </source>
</evidence>
<dbReference type="InterPro" id="IPR003441">
    <property type="entry name" value="NAC-dom"/>
</dbReference>
<keyword evidence="3" id="KW-0804">Transcription</keyword>
<keyword evidence="8" id="KW-1185">Reference proteome</keyword>
<dbReference type="Gramene" id="TVU46178">
    <property type="protein sequence ID" value="TVU46178"/>
    <property type="gene ID" value="EJB05_05697"/>
</dbReference>
<reference evidence="7 8" key="1">
    <citation type="journal article" date="2019" name="Sci. Rep.">
        <title>A high-quality genome of Eragrostis curvula grass provides insights into Poaceae evolution and supports new strategies to enhance forage quality.</title>
        <authorList>
            <person name="Carballo J."/>
            <person name="Santos B.A.C.M."/>
            <person name="Zappacosta D."/>
            <person name="Garbus I."/>
            <person name="Selva J.P."/>
            <person name="Gallo C.A."/>
            <person name="Diaz A."/>
            <person name="Albertini E."/>
            <person name="Caccamo M."/>
            <person name="Echenique V."/>
        </authorList>
    </citation>
    <scope>NUCLEOTIDE SEQUENCE [LARGE SCALE GENOMIC DNA]</scope>
    <source>
        <strain evidence="8">cv. Victoria</strain>
        <tissue evidence="7">Leaf</tissue>
    </source>
</reference>
<dbReference type="Proteomes" id="UP000324897">
    <property type="component" value="Chromosome 5"/>
</dbReference>
<evidence type="ECO:0000256" key="4">
    <source>
        <dbReference type="ARBA" id="ARBA00023242"/>
    </source>
</evidence>
<evidence type="ECO:0000256" key="3">
    <source>
        <dbReference type="ARBA" id="ARBA00023163"/>
    </source>
</evidence>
<dbReference type="Gene3D" id="2.170.150.80">
    <property type="entry name" value="NAC domain"/>
    <property type="match status" value="1"/>
</dbReference>
<dbReference type="OrthoDB" id="663317at2759"/>
<evidence type="ECO:0000256" key="5">
    <source>
        <dbReference type="SAM" id="MobiDB-lite"/>
    </source>
</evidence>
<dbReference type="Pfam" id="PF02365">
    <property type="entry name" value="NAM"/>
    <property type="match status" value="1"/>
</dbReference>
<gene>
    <name evidence="7" type="ORF">EJB05_05697</name>
</gene>
<evidence type="ECO:0000256" key="1">
    <source>
        <dbReference type="ARBA" id="ARBA00023015"/>
    </source>
</evidence>
<dbReference type="GO" id="GO:0006355">
    <property type="term" value="P:regulation of DNA-templated transcription"/>
    <property type="evidence" value="ECO:0007669"/>
    <property type="project" value="InterPro"/>
</dbReference>
<organism evidence="7 8">
    <name type="scientific">Eragrostis curvula</name>
    <name type="common">weeping love grass</name>
    <dbReference type="NCBI Taxonomy" id="38414"/>
    <lineage>
        <taxon>Eukaryota</taxon>
        <taxon>Viridiplantae</taxon>
        <taxon>Streptophyta</taxon>
        <taxon>Embryophyta</taxon>
        <taxon>Tracheophyta</taxon>
        <taxon>Spermatophyta</taxon>
        <taxon>Magnoliopsida</taxon>
        <taxon>Liliopsida</taxon>
        <taxon>Poales</taxon>
        <taxon>Poaceae</taxon>
        <taxon>PACMAD clade</taxon>
        <taxon>Chloridoideae</taxon>
        <taxon>Eragrostideae</taxon>
        <taxon>Eragrostidinae</taxon>
        <taxon>Eragrostis</taxon>
    </lineage>
</organism>
<sequence>MHLSTIRQYRRGHGSPTQLPRPDHARPAPAGRPGGGFVHLADVYSVPPERLAERYAPLPAAAGTGDDDDDDDGKIWYFLCPARCRHRAAGAPGDGCWMSSETAGGEVRVVRGADGRRVGHARALSYGARNARVTRRGWCMVELALDEPAPAAAWEEPRISSPPRADTPLLPQAASTRAFFLKRKAVDQHPEAPRS</sequence>
<feature type="domain" description="NAC" evidence="6">
    <location>
        <begin position="37"/>
        <end position="143"/>
    </location>
</feature>
<dbReference type="SUPFAM" id="SSF101941">
    <property type="entry name" value="NAC domain"/>
    <property type="match status" value="1"/>
</dbReference>
<dbReference type="InterPro" id="IPR036093">
    <property type="entry name" value="NAC_dom_sf"/>
</dbReference>
<proteinExistence type="predicted"/>
<feature type="non-terminal residue" evidence="7">
    <location>
        <position position="195"/>
    </location>
</feature>
<dbReference type="GO" id="GO:0003677">
    <property type="term" value="F:DNA binding"/>
    <property type="evidence" value="ECO:0007669"/>
    <property type="project" value="UniProtKB-KW"/>
</dbReference>
<protein>
    <recommendedName>
        <fullName evidence="6">NAC domain-containing protein</fullName>
    </recommendedName>
</protein>
<comment type="caution">
    <text evidence="7">The sequence shown here is derived from an EMBL/GenBank/DDBJ whole genome shotgun (WGS) entry which is preliminary data.</text>
</comment>
<evidence type="ECO:0000259" key="6">
    <source>
        <dbReference type="Pfam" id="PF02365"/>
    </source>
</evidence>
<feature type="non-terminal residue" evidence="7">
    <location>
        <position position="1"/>
    </location>
</feature>